<feature type="DNA-binding region" description="H-T-H motif" evidence="2">
    <location>
        <begin position="48"/>
        <end position="67"/>
    </location>
</feature>
<organism evidence="4 5">
    <name type="scientific">Actinomadura logoneensis</name>
    <dbReference type="NCBI Taxonomy" id="2293572"/>
    <lineage>
        <taxon>Bacteria</taxon>
        <taxon>Bacillati</taxon>
        <taxon>Actinomycetota</taxon>
        <taxon>Actinomycetes</taxon>
        <taxon>Streptosporangiales</taxon>
        <taxon>Thermomonosporaceae</taxon>
        <taxon>Actinomadura</taxon>
    </lineage>
</organism>
<dbReference type="AlphaFoldDB" id="A0A372J913"/>
<gene>
    <name evidence="4" type="ORF">DZF91_37810</name>
</gene>
<name>A0A372J913_9ACTN</name>
<dbReference type="Pfam" id="PF00440">
    <property type="entry name" value="TetR_N"/>
    <property type="match status" value="1"/>
</dbReference>
<evidence type="ECO:0000313" key="4">
    <source>
        <dbReference type="EMBL" id="RFU36492.1"/>
    </source>
</evidence>
<dbReference type="PRINTS" id="PR00455">
    <property type="entry name" value="HTHTETR"/>
</dbReference>
<evidence type="ECO:0000256" key="1">
    <source>
        <dbReference type="ARBA" id="ARBA00023125"/>
    </source>
</evidence>
<evidence type="ECO:0000256" key="2">
    <source>
        <dbReference type="PROSITE-ProRule" id="PRU00335"/>
    </source>
</evidence>
<dbReference type="GO" id="GO:0003700">
    <property type="term" value="F:DNA-binding transcription factor activity"/>
    <property type="evidence" value="ECO:0007669"/>
    <property type="project" value="TreeGrafter"/>
</dbReference>
<dbReference type="PANTHER" id="PTHR30055">
    <property type="entry name" value="HTH-TYPE TRANSCRIPTIONAL REGULATOR RUTR"/>
    <property type="match status" value="1"/>
</dbReference>
<dbReference type="OrthoDB" id="8479950at2"/>
<dbReference type="InterPro" id="IPR009057">
    <property type="entry name" value="Homeodomain-like_sf"/>
</dbReference>
<evidence type="ECO:0000259" key="3">
    <source>
        <dbReference type="PROSITE" id="PS50977"/>
    </source>
</evidence>
<dbReference type="InterPro" id="IPR050109">
    <property type="entry name" value="HTH-type_TetR-like_transc_reg"/>
</dbReference>
<dbReference type="EMBL" id="QURH01001048">
    <property type="protein sequence ID" value="RFU36492.1"/>
    <property type="molecule type" value="Genomic_DNA"/>
</dbReference>
<dbReference type="InterPro" id="IPR001647">
    <property type="entry name" value="HTH_TetR"/>
</dbReference>
<comment type="caution">
    <text evidence="4">The sequence shown here is derived from an EMBL/GenBank/DDBJ whole genome shotgun (WGS) entry which is preliminary data.</text>
</comment>
<dbReference type="PROSITE" id="PS50977">
    <property type="entry name" value="HTH_TETR_2"/>
    <property type="match status" value="1"/>
</dbReference>
<proteinExistence type="predicted"/>
<protein>
    <submittedName>
        <fullName evidence="4">TetR/AcrR family transcriptional regulator</fullName>
    </submittedName>
</protein>
<evidence type="ECO:0000313" key="5">
    <source>
        <dbReference type="Proteomes" id="UP000261811"/>
    </source>
</evidence>
<dbReference type="Gene3D" id="1.10.357.10">
    <property type="entry name" value="Tetracycline Repressor, domain 2"/>
    <property type="match status" value="1"/>
</dbReference>
<sequence>MGRRWFQEGVRLSPRSEETNRELREQSRHRILDAALELFAEHGYEGATVARIAARAGVARGLVPYYFGTKEALLEELLAGAMTGAFGLAAPAPGETTADERLAGLIDRVLAAAHGAVPVQRLVLCLMLQPATREVYARVEASHEAVVTAFEDGIRSIFADRGAPDPALEEMLLRSVLEGVIFKLAVYPGTYPLEDVRRRVHAMYGLTPAAPLLPDAPPRPATRLRA</sequence>
<keyword evidence="1 2" id="KW-0238">DNA-binding</keyword>
<dbReference type="GO" id="GO:0000976">
    <property type="term" value="F:transcription cis-regulatory region binding"/>
    <property type="evidence" value="ECO:0007669"/>
    <property type="project" value="TreeGrafter"/>
</dbReference>
<reference evidence="4 5" key="1">
    <citation type="submission" date="2018-08" db="EMBL/GenBank/DDBJ databases">
        <title>Actinomadura jelena sp. nov., a novel Actinomycete isolated from soil in Chad.</title>
        <authorList>
            <person name="Shi L."/>
        </authorList>
    </citation>
    <scope>NUCLEOTIDE SEQUENCE [LARGE SCALE GENOMIC DNA]</scope>
    <source>
        <strain evidence="4 5">NEAU-G17</strain>
    </source>
</reference>
<accession>A0A372J913</accession>
<dbReference type="SUPFAM" id="SSF46689">
    <property type="entry name" value="Homeodomain-like"/>
    <property type="match status" value="1"/>
</dbReference>
<dbReference type="Proteomes" id="UP000261811">
    <property type="component" value="Unassembled WGS sequence"/>
</dbReference>
<feature type="domain" description="HTH tetR-type" evidence="3">
    <location>
        <begin position="25"/>
        <end position="85"/>
    </location>
</feature>
<dbReference type="PANTHER" id="PTHR30055:SF226">
    <property type="entry name" value="HTH-TYPE TRANSCRIPTIONAL REGULATOR PKSA"/>
    <property type="match status" value="1"/>
</dbReference>
<keyword evidence="5" id="KW-1185">Reference proteome</keyword>